<dbReference type="InterPro" id="IPR006101">
    <property type="entry name" value="Glyco_hydro_2"/>
</dbReference>
<dbReference type="GO" id="GO:0016787">
    <property type="term" value="F:hydrolase activity"/>
    <property type="evidence" value="ECO:0007669"/>
    <property type="project" value="UniProtKB-KW"/>
</dbReference>
<comment type="caution">
    <text evidence="8">The sequence shown here is derived from an EMBL/GenBank/DDBJ whole genome shotgun (WGS) entry which is preliminary data.</text>
</comment>
<organism evidence="8 9">
    <name type="scientific">Lysobacter korlensis</name>
    <dbReference type="NCBI Taxonomy" id="553636"/>
    <lineage>
        <taxon>Bacteria</taxon>
        <taxon>Pseudomonadati</taxon>
        <taxon>Pseudomonadota</taxon>
        <taxon>Gammaproteobacteria</taxon>
        <taxon>Lysobacterales</taxon>
        <taxon>Lysobacteraceae</taxon>
        <taxon>Lysobacter</taxon>
    </lineage>
</organism>
<dbReference type="InterPro" id="IPR036156">
    <property type="entry name" value="Beta-gal/glucu_dom_sf"/>
</dbReference>
<dbReference type="InterPro" id="IPR006103">
    <property type="entry name" value="Glyco_hydro_2_cat"/>
</dbReference>
<feature type="domain" description="Glycoside hydrolase family 2 catalytic" evidence="5">
    <location>
        <begin position="273"/>
        <end position="422"/>
    </location>
</feature>
<dbReference type="InterPro" id="IPR017853">
    <property type="entry name" value="GH"/>
</dbReference>
<dbReference type="InterPro" id="IPR006102">
    <property type="entry name" value="Ig-like_GH2"/>
</dbReference>
<dbReference type="Gene3D" id="3.20.20.80">
    <property type="entry name" value="Glycosidases"/>
    <property type="match status" value="1"/>
</dbReference>
<evidence type="ECO:0000313" key="9">
    <source>
        <dbReference type="Proteomes" id="UP001589896"/>
    </source>
</evidence>
<keyword evidence="3" id="KW-0326">Glycosidase</keyword>
<evidence type="ECO:0000259" key="4">
    <source>
        <dbReference type="Pfam" id="PF00703"/>
    </source>
</evidence>
<dbReference type="Gene3D" id="2.60.40.10">
    <property type="entry name" value="Immunoglobulins"/>
    <property type="match status" value="3"/>
</dbReference>
<name>A0ABV6RX00_9GAMM</name>
<dbReference type="Proteomes" id="UP001589896">
    <property type="component" value="Unassembled WGS sequence"/>
</dbReference>
<evidence type="ECO:0000256" key="2">
    <source>
        <dbReference type="ARBA" id="ARBA00022801"/>
    </source>
</evidence>
<evidence type="ECO:0000259" key="7">
    <source>
        <dbReference type="Pfam" id="PF18565"/>
    </source>
</evidence>
<gene>
    <name evidence="8" type="ORF">ACFFGH_27120</name>
</gene>
<evidence type="ECO:0000259" key="6">
    <source>
        <dbReference type="Pfam" id="PF16355"/>
    </source>
</evidence>
<feature type="domain" description="DUF4982" evidence="6">
    <location>
        <begin position="628"/>
        <end position="686"/>
    </location>
</feature>
<dbReference type="SUPFAM" id="SSF51445">
    <property type="entry name" value="(Trans)glycosidases"/>
    <property type="match status" value="1"/>
</dbReference>
<dbReference type="SUPFAM" id="SSF49303">
    <property type="entry name" value="beta-Galactosidase/glucuronidase domain"/>
    <property type="match status" value="1"/>
</dbReference>
<accession>A0ABV6RX00</accession>
<feature type="domain" description="Glycoside hydrolase family 2" evidence="7">
    <location>
        <begin position="699"/>
        <end position="796"/>
    </location>
</feature>
<dbReference type="PRINTS" id="PR00132">
    <property type="entry name" value="GLHYDRLASE2"/>
</dbReference>
<evidence type="ECO:0000256" key="1">
    <source>
        <dbReference type="ARBA" id="ARBA00007401"/>
    </source>
</evidence>
<dbReference type="Pfam" id="PF18565">
    <property type="entry name" value="Glyco_hydro2_C5"/>
    <property type="match status" value="1"/>
</dbReference>
<evidence type="ECO:0000313" key="8">
    <source>
        <dbReference type="EMBL" id="MFC0681516.1"/>
    </source>
</evidence>
<dbReference type="PANTHER" id="PTHR42732">
    <property type="entry name" value="BETA-GALACTOSIDASE"/>
    <property type="match status" value="1"/>
</dbReference>
<evidence type="ECO:0000259" key="5">
    <source>
        <dbReference type="Pfam" id="PF02836"/>
    </source>
</evidence>
<dbReference type="Pfam" id="PF16355">
    <property type="entry name" value="DUF4982"/>
    <property type="match status" value="1"/>
</dbReference>
<dbReference type="InterPro" id="IPR013783">
    <property type="entry name" value="Ig-like_fold"/>
</dbReference>
<dbReference type="Pfam" id="PF00703">
    <property type="entry name" value="Glyco_hydro_2"/>
    <property type="match status" value="1"/>
</dbReference>
<dbReference type="RefSeq" id="WP_386674277.1">
    <property type="nucleotide sequence ID" value="NZ_JBHLTG010000008.1"/>
</dbReference>
<keyword evidence="2 8" id="KW-0378">Hydrolase</keyword>
<dbReference type="SUPFAM" id="SSF49785">
    <property type="entry name" value="Galactose-binding domain-like"/>
    <property type="match status" value="1"/>
</dbReference>
<keyword evidence="9" id="KW-1185">Reference proteome</keyword>
<feature type="domain" description="Glycoside hydrolase family 2 immunoglobulin-like beta-sandwich" evidence="4">
    <location>
        <begin position="166"/>
        <end position="264"/>
    </location>
</feature>
<dbReference type="PANTHER" id="PTHR42732:SF1">
    <property type="entry name" value="BETA-MANNOSIDASE"/>
    <property type="match status" value="1"/>
</dbReference>
<dbReference type="Gene3D" id="2.60.120.260">
    <property type="entry name" value="Galactose-binding domain-like"/>
    <property type="match status" value="1"/>
</dbReference>
<sequence>MTVTPFNDGWAYRRPLGPFVGFGGEQLAARSVRLPHDALRDAERRPDVPGKGAGAYYPHGAYTYLKRFPVPAAWEGCLVRLEVQGAFRRAQVFLNEEFAGNRADGYARFFVDLTPYLRYGEDNELRIEVRSGEDSRWYSGTGLHRPVLLHVDRPVHIVPDGVVVSTVRLEEDQAVIDVVTTVANAGLSSRTVTVSTTITGPDGTEVERGATPSTLAPGEQAVVRQRLYLQAPALWSTDSPALHTARVALGYDPADDVVVNFGVRTVTVDPRKGLRINGAPVLLRGACIHHDNGPLGAAAIGRAEERRIELLKHAGFNAIRGAHNPLSPAMLDACDRLGMLVMDEAFDMWTRFKSPYDYAADFSQWWAADLESMVFKDRNHPSVILYSIGNEIIEVGTPHGARWARRMAEHVRALDPTRLVTNGINAFLAVIDEVPALLEAAGGGLNEAMGGTDGAFAVVAASEAASERTAESSAALDVLGLNYAESRYQLDQQRFPHRVIVGSETFAPQIGTLWPMVQQNPNVIGDFTWTGWDYLGEVGIGATAYAEDPDAVAALEREYPYLTAWCGDLDITGWRRPASYYREIVFGLRTEPYVAVLRPEHSGHTITMQSPWAWSDSVSSWTWPGFEGEPVTVEVYADAEEVALLHDAEEVARGPVGERRPMLARFDTVYRPGELVAIAFKEGAEVGRASLSTAGDARLTARADREHLRNDDADLAFVAIELRDEAGRLVAAGDRTVTVAVTGAGVLAGMCSANPKTQERFDGSTWRTFDGRALAVVRPTGAGEIQVHVSSAGLDPVLLALSVAELASHRGSPSSRLTIHPKG</sequence>
<dbReference type="InterPro" id="IPR008979">
    <property type="entry name" value="Galactose-bd-like_sf"/>
</dbReference>
<protein>
    <submittedName>
        <fullName evidence="8">Glycoside hydrolase family 2 TIM barrel-domain containing protein</fullName>
    </submittedName>
</protein>
<dbReference type="Pfam" id="PF02836">
    <property type="entry name" value="Glyco_hydro_2_C"/>
    <property type="match status" value="1"/>
</dbReference>
<dbReference type="InterPro" id="IPR051913">
    <property type="entry name" value="GH2_Domain-Containing"/>
</dbReference>
<dbReference type="InterPro" id="IPR040605">
    <property type="entry name" value="Glyco_hydro2_dom5"/>
</dbReference>
<proteinExistence type="inferred from homology"/>
<comment type="similarity">
    <text evidence="1">Belongs to the glycosyl hydrolase 2 family.</text>
</comment>
<dbReference type="InterPro" id="IPR032311">
    <property type="entry name" value="DUF4982"/>
</dbReference>
<dbReference type="EMBL" id="JBHLTG010000008">
    <property type="protein sequence ID" value="MFC0681516.1"/>
    <property type="molecule type" value="Genomic_DNA"/>
</dbReference>
<reference evidence="8 9" key="1">
    <citation type="submission" date="2024-09" db="EMBL/GenBank/DDBJ databases">
        <authorList>
            <person name="Sun Q."/>
            <person name="Mori K."/>
        </authorList>
    </citation>
    <scope>NUCLEOTIDE SEQUENCE [LARGE SCALE GENOMIC DNA]</scope>
    <source>
        <strain evidence="8 9">KCTC 23076</strain>
    </source>
</reference>
<evidence type="ECO:0000256" key="3">
    <source>
        <dbReference type="ARBA" id="ARBA00023295"/>
    </source>
</evidence>